<dbReference type="PROSITE" id="PS51257">
    <property type="entry name" value="PROKAR_LIPOPROTEIN"/>
    <property type="match status" value="1"/>
</dbReference>
<organism evidence="1">
    <name type="scientific">Myoviridae sp. ctp123</name>
    <dbReference type="NCBI Taxonomy" id="2826697"/>
    <lineage>
        <taxon>Viruses</taxon>
        <taxon>Duplodnaviria</taxon>
        <taxon>Heunggongvirae</taxon>
        <taxon>Uroviricota</taxon>
        <taxon>Caudoviricetes</taxon>
    </lineage>
</organism>
<proteinExistence type="predicted"/>
<reference evidence="1" key="1">
    <citation type="journal article" date="2021" name="Proc. Natl. Acad. Sci. U.S.A.">
        <title>A Catalog of Tens of Thousands of Viruses from Human Metagenomes Reveals Hidden Associations with Chronic Diseases.</title>
        <authorList>
            <person name="Tisza M.J."/>
            <person name="Buck C.B."/>
        </authorList>
    </citation>
    <scope>NUCLEOTIDE SEQUENCE</scope>
    <source>
        <strain evidence="1">Ctp123</strain>
    </source>
</reference>
<protein>
    <submittedName>
        <fullName evidence="1">Uncharacterized protein</fullName>
    </submittedName>
</protein>
<name>A0A8S5LZQ8_9CAUD</name>
<evidence type="ECO:0000313" key="1">
    <source>
        <dbReference type="EMBL" id="DAD75438.1"/>
    </source>
</evidence>
<accession>A0A8S5LZQ8</accession>
<sequence length="101" mass="11160">MPRIKIIKALLFTTALATTACTSTTAPLVTPPIRQPEIPPVSTELLVKHERPERPASGSPQHLLDHAVRYGGYCQKLEAQVSGWQAWYRQQQGSLNAKDTP</sequence>
<dbReference type="EMBL" id="BK014783">
    <property type="protein sequence ID" value="DAD75438.1"/>
    <property type="molecule type" value="Genomic_DNA"/>
</dbReference>